<dbReference type="PANTHER" id="PTHR46201">
    <property type="entry name" value="PHD FINGER PROTEIN MALE MEIOCYTE DEATH 1-RELATED"/>
    <property type="match status" value="1"/>
</dbReference>
<reference evidence="2" key="1">
    <citation type="journal article" date="2018" name="DNA Res.">
        <title>Multiple hybrid de novo genome assembly of finger millet, an orphan allotetraploid crop.</title>
        <authorList>
            <person name="Hatakeyama M."/>
            <person name="Aluri S."/>
            <person name="Balachadran M.T."/>
            <person name="Sivarajan S.R."/>
            <person name="Patrignani A."/>
            <person name="Gruter S."/>
            <person name="Poveda L."/>
            <person name="Shimizu-Inatsugi R."/>
            <person name="Baeten J."/>
            <person name="Francoijs K.J."/>
            <person name="Nataraja K.N."/>
            <person name="Reddy Y.A.N."/>
            <person name="Phadnis S."/>
            <person name="Ravikumar R.L."/>
            <person name="Schlapbach R."/>
            <person name="Sreeman S.M."/>
            <person name="Shimizu K.K."/>
        </authorList>
    </citation>
    <scope>NUCLEOTIDE SEQUENCE</scope>
</reference>
<organism evidence="2 3">
    <name type="scientific">Eleusine coracana subsp. coracana</name>
    <dbReference type="NCBI Taxonomy" id="191504"/>
    <lineage>
        <taxon>Eukaryota</taxon>
        <taxon>Viridiplantae</taxon>
        <taxon>Streptophyta</taxon>
        <taxon>Embryophyta</taxon>
        <taxon>Tracheophyta</taxon>
        <taxon>Spermatophyta</taxon>
        <taxon>Magnoliopsida</taxon>
        <taxon>Liliopsida</taxon>
        <taxon>Poales</taxon>
        <taxon>Poaceae</taxon>
        <taxon>PACMAD clade</taxon>
        <taxon>Chloridoideae</taxon>
        <taxon>Cynodonteae</taxon>
        <taxon>Eleusininae</taxon>
        <taxon>Eleusine</taxon>
    </lineage>
</organism>
<proteinExistence type="predicted"/>
<dbReference type="EMBL" id="BQKI01000041">
    <property type="protein sequence ID" value="GJN13191.1"/>
    <property type="molecule type" value="Genomic_DNA"/>
</dbReference>
<dbReference type="Proteomes" id="UP001054889">
    <property type="component" value="Unassembled WGS sequence"/>
</dbReference>
<evidence type="ECO:0000313" key="3">
    <source>
        <dbReference type="Proteomes" id="UP001054889"/>
    </source>
</evidence>
<name>A0AAV5DSP9_ELECO</name>
<sequence length="454" mass="51270">MAVIGRPPKRARVTAWPRPLDIRTFPCGGEGLEAGGGAGAFRDRVRAFLARCAVPSGGAWCVGLRVGEEDGKAATVAMEIVEEDVARAGAARVYCEHCTVAGWSKHPVCGKRYHFIIRNAYGLQDYKTCRHCGLIVQLFRTGCPSCKHGISYDDPEDWDYMQLDNPQHLLHGVVHENGFGHLVRINGREGGSGLLTGYEIMDFWDRLCKHLRVRSPRNQLQDTIAFYQSISMRPLTTIRELFLYILELANSKSVHNHSRSIHKKEVAYSHLQEAWSDEEIKHAIDIALKILCAVGTRWVAKRTLKAAISHSIGSPQLVDYCLKTLGSRSIDDMVIAVRCNSFTDKTIPVQKTCLPTWEHLVRDIKFLFEMLLHPHSIHPYKPVDIHEDAKRSAMILLDCKQFKKHYDLEEDFLPKKPILVVHLVPSGTARPSRRSAFHSSRAPNTFAKLQLWLI</sequence>
<accession>A0AAV5DSP9</accession>
<dbReference type="AlphaFoldDB" id="A0AAV5DSP9"/>
<evidence type="ECO:0000259" key="1">
    <source>
        <dbReference type="Pfam" id="PF25874"/>
    </source>
</evidence>
<keyword evidence="3" id="KW-1185">Reference proteome</keyword>
<reference evidence="2" key="2">
    <citation type="submission" date="2021-12" db="EMBL/GenBank/DDBJ databases">
        <title>Resequencing data analysis of finger millet.</title>
        <authorList>
            <person name="Hatakeyama M."/>
            <person name="Aluri S."/>
            <person name="Balachadran M.T."/>
            <person name="Sivarajan S.R."/>
            <person name="Poveda L."/>
            <person name="Shimizu-Inatsugi R."/>
            <person name="Schlapbach R."/>
            <person name="Sreeman S.M."/>
            <person name="Shimizu K.K."/>
        </authorList>
    </citation>
    <scope>NUCLEOTIDE SEQUENCE</scope>
</reference>
<dbReference type="PANTHER" id="PTHR46201:SF5">
    <property type="entry name" value="OS11G0234200 PROTEIN"/>
    <property type="match status" value="1"/>
</dbReference>
<dbReference type="InterPro" id="IPR059080">
    <property type="entry name" value="WHD_PTC1"/>
</dbReference>
<feature type="domain" description="PTC1-like winged helix-turn-helix" evidence="1">
    <location>
        <begin position="275"/>
        <end position="343"/>
    </location>
</feature>
<comment type="caution">
    <text evidence="2">The sequence shown here is derived from an EMBL/GenBank/DDBJ whole genome shotgun (WGS) entry which is preliminary data.</text>
</comment>
<gene>
    <name evidence="2" type="primary">ga31535</name>
    <name evidence="2" type="ORF">PR202_ga31535</name>
</gene>
<dbReference type="Pfam" id="PF25874">
    <property type="entry name" value="WHD_plant_repro"/>
    <property type="match status" value="1"/>
</dbReference>
<evidence type="ECO:0000313" key="2">
    <source>
        <dbReference type="EMBL" id="GJN13191.1"/>
    </source>
</evidence>
<protein>
    <recommendedName>
        <fullName evidence="1">PTC1-like winged helix-turn-helix domain-containing protein</fullName>
    </recommendedName>
</protein>